<dbReference type="KEGG" id="bur:Bcep18194_B2727"/>
<evidence type="ECO:0000256" key="1">
    <source>
        <dbReference type="SAM" id="MobiDB-lite"/>
    </source>
</evidence>
<evidence type="ECO:0000313" key="2">
    <source>
        <dbReference type="EMBL" id="ABB12838.1"/>
    </source>
</evidence>
<dbReference type="EMBL" id="CP000152">
    <property type="protein sequence ID" value="ABB12838.1"/>
    <property type="molecule type" value="Genomic_DNA"/>
</dbReference>
<feature type="region of interest" description="Disordered" evidence="1">
    <location>
        <begin position="39"/>
        <end position="64"/>
    </location>
</feature>
<gene>
    <name evidence="2" type="ordered locus">Bcep18194_B2727</name>
</gene>
<proteinExistence type="predicted"/>
<reference evidence="2" key="1">
    <citation type="submission" date="2005-10" db="EMBL/GenBank/DDBJ databases">
        <title>Complete sequence of chromosome 2 of Burkholderia sp. 383.</title>
        <authorList>
            <consortium name="US DOE Joint Genome Institute"/>
            <person name="Copeland A."/>
            <person name="Lucas S."/>
            <person name="Lapidus A."/>
            <person name="Barry K."/>
            <person name="Detter J.C."/>
            <person name="Glavina T."/>
            <person name="Hammon N."/>
            <person name="Israni S."/>
            <person name="Pitluck S."/>
            <person name="Chain P."/>
            <person name="Malfatti S."/>
            <person name="Shin M."/>
            <person name="Vergez L."/>
            <person name="Schmutz J."/>
            <person name="Larimer F."/>
            <person name="Land M."/>
            <person name="Kyrpides N."/>
            <person name="Lykidis A."/>
            <person name="Richardson P."/>
        </authorList>
    </citation>
    <scope>NUCLEOTIDE SEQUENCE [LARGE SCALE GENOMIC DNA]</scope>
    <source>
        <strain evidence="2">383</strain>
    </source>
</reference>
<dbReference type="HOGENOM" id="CLU_2477377_0_0_4"/>
<protein>
    <submittedName>
        <fullName evidence="2">Uncharacterized protein</fullName>
    </submittedName>
</protein>
<dbReference type="AlphaFoldDB" id="Q391M8"/>
<name>Q391M8_BURL3</name>
<dbReference type="Proteomes" id="UP000002705">
    <property type="component" value="Chromosome 2"/>
</dbReference>
<sequence length="87" mass="9463">MQHRTANGEIHELAGTTAANARATAILTNNRKWDERTTAALGLKKRPVTPPPAPPSASRTPAEAKYDAWLKAKKAARDEGRRDSDES</sequence>
<evidence type="ECO:0000313" key="3">
    <source>
        <dbReference type="Proteomes" id="UP000002705"/>
    </source>
</evidence>
<organism evidence="2 3">
    <name type="scientific">Burkholderia lata (strain ATCC 17760 / DSM 23089 / LMG 22485 / NCIMB 9086 / R18194 / 383)</name>
    <dbReference type="NCBI Taxonomy" id="482957"/>
    <lineage>
        <taxon>Bacteria</taxon>
        <taxon>Pseudomonadati</taxon>
        <taxon>Pseudomonadota</taxon>
        <taxon>Betaproteobacteria</taxon>
        <taxon>Burkholderiales</taxon>
        <taxon>Burkholderiaceae</taxon>
        <taxon>Burkholderia</taxon>
        <taxon>Burkholderia cepacia complex</taxon>
    </lineage>
</organism>
<dbReference type="PATRIC" id="fig|482957.22.peg.6531"/>
<keyword evidence="3" id="KW-1185">Reference proteome</keyword>
<accession>Q391M8</accession>